<comment type="caution">
    <text evidence="3">The sequence shown here is derived from an EMBL/GenBank/DDBJ whole genome shotgun (WGS) entry which is preliminary data.</text>
</comment>
<protein>
    <recommendedName>
        <fullName evidence="2">SWIM-type domain-containing protein</fullName>
    </recommendedName>
</protein>
<dbReference type="GO" id="GO:0008270">
    <property type="term" value="F:zinc ion binding"/>
    <property type="evidence" value="ECO:0007669"/>
    <property type="project" value="UniProtKB-KW"/>
</dbReference>
<proteinExistence type="predicted"/>
<evidence type="ECO:0000256" key="1">
    <source>
        <dbReference type="PROSITE-ProRule" id="PRU00325"/>
    </source>
</evidence>
<dbReference type="PROSITE" id="PS50966">
    <property type="entry name" value="ZF_SWIM"/>
    <property type="match status" value="1"/>
</dbReference>
<dbReference type="EMBL" id="QWLA01000101">
    <property type="protein sequence ID" value="RIH82556.1"/>
    <property type="molecule type" value="Genomic_DNA"/>
</dbReference>
<reference evidence="3 4" key="1">
    <citation type="submission" date="2018-08" db="EMBL/GenBank/DDBJ databases">
        <title>Meiothermus roseus NBRC 110900 genome sequencing project.</title>
        <authorList>
            <person name="Da Costa M.S."/>
            <person name="Albuquerque L."/>
            <person name="Raposo P."/>
            <person name="Froufe H.J.C."/>
            <person name="Barroso C.S."/>
            <person name="Egas C."/>
        </authorList>
    </citation>
    <scope>NUCLEOTIDE SEQUENCE [LARGE SCALE GENOMIC DNA]</scope>
    <source>
        <strain evidence="3 4">NBRC 110900</strain>
    </source>
</reference>
<keyword evidence="1" id="KW-0479">Metal-binding</keyword>
<dbReference type="AlphaFoldDB" id="A0A399EFP1"/>
<sequence length="191" mass="22063">MCSVQADPFQDFRVAFMLTAGAQHRYALNTLEPTPDEKRLGYHRRALAGFDPSDIMALASLEVQDRGYQLFSRGMVLEGSRQGQRYSARVKGSAPYPYRTWIDLEKQDWGCSCPYTWGPVCKHVVALAYAIQEAPEIFQARRRRKQKTADPKQLALQELSDEDLLELLWELAEQRPELMEEFAYNLLQRTE</sequence>
<evidence type="ECO:0000259" key="2">
    <source>
        <dbReference type="PROSITE" id="PS50966"/>
    </source>
</evidence>
<accession>A0A399EFP1</accession>
<organism evidence="3 4">
    <name type="scientific">Calidithermus roseus</name>
    <dbReference type="NCBI Taxonomy" id="1644118"/>
    <lineage>
        <taxon>Bacteria</taxon>
        <taxon>Thermotogati</taxon>
        <taxon>Deinococcota</taxon>
        <taxon>Deinococci</taxon>
        <taxon>Thermales</taxon>
        <taxon>Thermaceae</taxon>
        <taxon>Calidithermus</taxon>
    </lineage>
</organism>
<name>A0A399EFP1_9DEIN</name>
<feature type="domain" description="SWIM-type" evidence="2">
    <location>
        <begin position="98"/>
        <end position="132"/>
    </location>
</feature>
<evidence type="ECO:0000313" key="4">
    <source>
        <dbReference type="Proteomes" id="UP000265341"/>
    </source>
</evidence>
<evidence type="ECO:0000313" key="3">
    <source>
        <dbReference type="EMBL" id="RIH82556.1"/>
    </source>
</evidence>
<dbReference type="InterPro" id="IPR007527">
    <property type="entry name" value="Znf_SWIM"/>
</dbReference>
<dbReference type="Proteomes" id="UP000265341">
    <property type="component" value="Unassembled WGS sequence"/>
</dbReference>
<gene>
    <name evidence="3" type="ORF">Mrose_03343</name>
</gene>
<keyword evidence="4" id="KW-1185">Reference proteome</keyword>
<keyword evidence="1" id="KW-0862">Zinc</keyword>
<keyword evidence="1" id="KW-0863">Zinc-finger</keyword>